<dbReference type="EMBL" id="LZPO01017324">
    <property type="protein sequence ID" value="OBS80685.1"/>
    <property type="molecule type" value="Genomic_DNA"/>
</dbReference>
<dbReference type="PANTHER" id="PTHR40389">
    <property type="entry name" value="ENDOGENOUS RETROVIRUS GROUP K MEMBER 24 GAG POLYPROTEIN-RELATED"/>
    <property type="match status" value="1"/>
</dbReference>
<dbReference type="Proteomes" id="UP000092124">
    <property type="component" value="Unassembled WGS sequence"/>
</dbReference>
<keyword evidence="3" id="KW-1185">Reference proteome</keyword>
<reference evidence="2 3" key="1">
    <citation type="submission" date="2016-06" db="EMBL/GenBank/DDBJ databases">
        <title>The Draft Genome Sequence and Annotation of the Desert Woodrat Neotoma lepida.</title>
        <authorList>
            <person name="Campbell M."/>
            <person name="Oakeson K.F."/>
            <person name="Yandell M."/>
            <person name="Halpert J.R."/>
            <person name="Dearing D."/>
        </authorList>
    </citation>
    <scope>NUCLEOTIDE SEQUENCE [LARGE SCALE GENOMIC DNA]</scope>
    <source>
        <strain evidence="2">417</strain>
        <tissue evidence="2">Liver</tissue>
    </source>
</reference>
<accession>A0A1A6HRP5</accession>
<dbReference type="Pfam" id="PF00607">
    <property type="entry name" value="Gag_p24"/>
    <property type="match status" value="1"/>
</dbReference>
<feature type="region of interest" description="Disordered" evidence="1">
    <location>
        <begin position="120"/>
        <end position="141"/>
    </location>
</feature>
<sequence length="386" mass="43024">MGLGHKPFLPSSSENGGPAGVGSDSPGVYSIYHFVKSVKCVGPTQPADSVCPTKPQKDGVTFPDSEGAKTWEGDVGEDWAKIDEEHKGSIETHTEKVKTKVKVTPSAPPMPYALKGTGPPPYAPEIGDGKPSPKGQRDGDPTYAEAYAMKAEKKGKPVTGPWEQMLTPQMFPINLAPGPNWPQKWYPWGAKDLKELHKAVAEDRANSPWAQTLLQDIAYNPCVPKDWMDLAKAILSSTQFIKWTAHYKEECRVRVEDNRAAQPAIPITCGLQQAVVQGLYRDQVRQAGLEAWAKLDEGPTESPIRQQPSETLPKFIDRVQQSLNRKLPAGPLRDQFTKIPKTKMPEVTLFLPWPDAKDAKKQTRQLKNYNYLYYQLQYNQHLQKPT</sequence>
<feature type="region of interest" description="Disordered" evidence="1">
    <location>
        <begin position="46"/>
        <end position="71"/>
    </location>
</feature>
<feature type="region of interest" description="Disordered" evidence="1">
    <location>
        <begin position="1"/>
        <end position="24"/>
    </location>
</feature>
<organism evidence="2 3">
    <name type="scientific">Neotoma lepida</name>
    <name type="common">Desert woodrat</name>
    <dbReference type="NCBI Taxonomy" id="56216"/>
    <lineage>
        <taxon>Eukaryota</taxon>
        <taxon>Metazoa</taxon>
        <taxon>Chordata</taxon>
        <taxon>Craniata</taxon>
        <taxon>Vertebrata</taxon>
        <taxon>Euteleostomi</taxon>
        <taxon>Mammalia</taxon>
        <taxon>Eutheria</taxon>
        <taxon>Euarchontoglires</taxon>
        <taxon>Glires</taxon>
        <taxon>Rodentia</taxon>
        <taxon>Myomorpha</taxon>
        <taxon>Muroidea</taxon>
        <taxon>Cricetidae</taxon>
        <taxon>Neotominae</taxon>
        <taxon>Neotoma</taxon>
    </lineage>
</organism>
<evidence type="ECO:0000313" key="2">
    <source>
        <dbReference type="EMBL" id="OBS80685.1"/>
    </source>
</evidence>
<dbReference type="AlphaFoldDB" id="A0A1A6HRP5"/>
<dbReference type="InterPro" id="IPR050195">
    <property type="entry name" value="Primate_lentivir_Gag_pol-like"/>
</dbReference>
<evidence type="ECO:0000313" key="3">
    <source>
        <dbReference type="Proteomes" id="UP000092124"/>
    </source>
</evidence>
<dbReference type="InterPro" id="IPR008919">
    <property type="entry name" value="Retrov_capsid_N"/>
</dbReference>
<dbReference type="SUPFAM" id="SSF47943">
    <property type="entry name" value="Retrovirus capsid protein, N-terminal core domain"/>
    <property type="match status" value="1"/>
</dbReference>
<gene>
    <name evidence="2" type="ORF">A6R68_21115</name>
</gene>
<comment type="caution">
    <text evidence="2">The sequence shown here is derived from an EMBL/GenBank/DDBJ whole genome shotgun (WGS) entry which is preliminary data.</text>
</comment>
<protein>
    <submittedName>
        <fullName evidence="2">Uncharacterized protein</fullName>
    </submittedName>
</protein>
<dbReference type="PANTHER" id="PTHR40389:SF3">
    <property type="entry name" value="IGE-BINDING PROTEIN"/>
    <property type="match status" value="1"/>
</dbReference>
<proteinExistence type="predicted"/>
<name>A0A1A6HRP5_NEOLE</name>
<dbReference type="GO" id="GO:0016032">
    <property type="term" value="P:viral process"/>
    <property type="evidence" value="ECO:0007669"/>
    <property type="project" value="InterPro"/>
</dbReference>
<dbReference type="Gene3D" id="1.10.375.10">
    <property type="entry name" value="Human Immunodeficiency Virus Type 1 Capsid Protein"/>
    <property type="match status" value="1"/>
</dbReference>
<evidence type="ECO:0000256" key="1">
    <source>
        <dbReference type="SAM" id="MobiDB-lite"/>
    </source>
</evidence>